<keyword evidence="1" id="KW-0812">Transmembrane</keyword>
<dbReference type="AlphaFoldDB" id="G5J4A6"/>
<dbReference type="Proteomes" id="UP000003477">
    <property type="component" value="Unassembled WGS sequence"/>
</dbReference>
<reference evidence="2 3" key="1">
    <citation type="journal article" date="2011" name="Front. Microbiol.">
        <title>Two Strains of Crocosphaera watsonii with Highly Conserved Genomes are Distinguished by Strain-Specific Features.</title>
        <authorList>
            <person name="Bench S.R."/>
            <person name="Ilikchyan I.N."/>
            <person name="Tripp H.J."/>
            <person name="Zehr J.P."/>
        </authorList>
    </citation>
    <scope>NUCLEOTIDE SEQUENCE [LARGE SCALE GENOMIC DNA]</scope>
    <source>
        <strain evidence="2 3">WH 0003</strain>
    </source>
</reference>
<dbReference type="PATRIC" id="fig|423471.3.peg.2186"/>
<comment type="caution">
    <text evidence="2">The sequence shown here is derived from an EMBL/GenBank/DDBJ whole genome shotgun (WGS) entry which is preliminary data.</text>
</comment>
<feature type="transmembrane region" description="Helical" evidence="1">
    <location>
        <begin position="12"/>
        <end position="32"/>
    </location>
</feature>
<gene>
    <name evidence="2" type="ORF">CWATWH0003_2329</name>
</gene>
<dbReference type="EMBL" id="AESD01000348">
    <property type="protein sequence ID" value="EHJ12978.1"/>
    <property type="molecule type" value="Genomic_DNA"/>
</dbReference>
<name>G5J4A6_CROWT</name>
<sequence length="223" mass="25421">MVVEYITHFSTIGFYFVLFYNDIILNLMMVNLTKVKIIMLKAPLKISAIISSAVFFSLFTTVSPLFKTAISSAQSQNDFKTHTVDNKFSIQTPQNYTIEKTPSNIPIWTLWSSKNRNNINNVIKTEVSFFPQRFNDVVPPTNQRTIEGPTTVSITKRGNLTIDNKPAVRLWVAGEGTDFHFGNEIHSYIRDSNNTTVVIVSYYGNNPNAVDTIQRIHWSFRSL</sequence>
<evidence type="ECO:0000313" key="3">
    <source>
        <dbReference type="Proteomes" id="UP000003477"/>
    </source>
</evidence>
<organism evidence="2 3">
    <name type="scientific">Crocosphaera watsonii WH 0003</name>
    <dbReference type="NCBI Taxonomy" id="423471"/>
    <lineage>
        <taxon>Bacteria</taxon>
        <taxon>Bacillati</taxon>
        <taxon>Cyanobacteriota</taxon>
        <taxon>Cyanophyceae</taxon>
        <taxon>Oscillatoriophycideae</taxon>
        <taxon>Chroococcales</taxon>
        <taxon>Aphanothecaceae</taxon>
        <taxon>Crocosphaera</taxon>
    </lineage>
</organism>
<keyword evidence="1" id="KW-0472">Membrane</keyword>
<evidence type="ECO:0000256" key="1">
    <source>
        <dbReference type="SAM" id="Phobius"/>
    </source>
</evidence>
<protein>
    <submittedName>
        <fullName evidence="2">Uncharacterized protein</fullName>
    </submittedName>
</protein>
<feature type="transmembrane region" description="Helical" evidence="1">
    <location>
        <begin position="44"/>
        <end position="66"/>
    </location>
</feature>
<accession>G5J4A6</accession>
<dbReference type="RefSeq" id="WP_007310575.1">
    <property type="nucleotide sequence ID" value="NZ_AESD01000348.1"/>
</dbReference>
<evidence type="ECO:0000313" key="2">
    <source>
        <dbReference type="EMBL" id="EHJ12978.1"/>
    </source>
</evidence>
<proteinExistence type="predicted"/>
<keyword evidence="1" id="KW-1133">Transmembrane helix</keyword>
<dbReference type="GeneID" id="88766022"/>